<dbReference type="GO" id="GO:0005886">
    <property type="term" value="C:plasma membrane"/>
    <property type="evidence" value="ECO:0000318"/>
    <property type="project" value="GO_Central"/>
</dbReference>
<dbReference type="FunCoup" id="B3SC58">
    <property type="interactions" value="4"/>
</dbReference>
<dbReference type="EMBL" id="DS985268">
    <property type="protein sequence ID" value="EDV19661.1"/>
    <property type="molecule type" value="Genomic_DNA"/>
</dbReference>
<dbReference type="RefSeq" id="XP_002117818.1">
    <property type="nucleotide sequence ID" value="XM_002117782.1"/>
</dbReference>
<protein>
    <recommendedName>
        <fullName evidence="13">G-protein coupled receptors family 2 profile 2 domain-containing protein</fullName>
    </recommendedName>
</protein>
<evidence type="ECO:0000256" key="6">
    <source>
        <dbReference type="ARBA" id="ARBA00023157"/>
    </source>
</evidence>
<dbReference type="InterPro" id="IPR000832">
    <property type="entry name" value="GPCR_2_secretin-like"/>
</dbReference>
<evidence type="ECO:0000256" key="8">
    <source>
        <dbReference type="SAM" id="Phobius"/>
    </source>
</evidence>
<dbReference type="PROSITE" id="PS50221">
    <property type="entry name" value="GAIN_B"/>
    <property type="match status" value="1"/>
</dbReference>
<keyword evidence="4 8" id="KW-1133">Transmembrane helix</keyword>
<dbReference type="InterPro" id="IPR017981">
    <property type="entry name" value="GPCR_2-like_7TM"/>
</dbReference>
<keyword evidence="5 8" id="KW-0472">Membrane</keyword>
<gene>
    <name evidence="11" type="ORF">TRIADDRAFT_61848</name>
</gene>
<dbReference type="Gene3D" id="1.20.1070.10">
    <property type="entry name" value="Rhodopsin 7-helix transmembrane proteins"/>
    <property type="match status" value="1"/>
</dbReference>
<keyword evidence="12" id="KW-1185">Reference proteome</keyword>
<dbReference type="InParanoid" id="B3SC58"/>
<reference evidence="11 12" key="1">
    <citation type="journal article" date="2008" name="Nature">
        <title>The Trichoplax genome and the nature of placozoans.</title>
        <authorList>
            <person name="Srivastava M."/>
            <person name="Begovic E."/>
            <person name="Chapman J."/>
            <person name="Putnam N.H."/>
            <person name="Hellsten U."/>
            <person name="Kawashima T."/>
            <person name="Kuo A."/>
            <person name="Mitros T."/>
            <person name="Salamov A."/>
            <person name="Carpenter M.L."/>
            <person name="Signorovitch A.Y."/>
            <person name="Moreno M.A."/>
            <person name="Kamm K."/>
            <person name="Grimwood J."/>
            <person name="Schmutz J."/>
            <person name="Shapiro H."/>
            <person name="Grigoriev I.V."/>
            <person name="Buss L.W."/>
            <person name="Schierwater B."/>
            <person name="Dellaporta S.L."/>
            <person name="Rokhsar D.S."/>
        </authorList>
    </citation>
    <scope>NUCLEOTIDE SEQUENCE [LARGE SCALE GENOMIC DNA]</scope>
    <source>
        <strain evidence="11 12">Grell-BS-1999</strain>
    </source>
</reference>
<dbReference type="HOGENOM" id="CLU_313159_0_0_1"/>
<name>B3SC58_TRIAD</name>
<evidence type="ECO:0000256" key="4">
    <source>
        <dbReference type="ARBA" id="ARBA00022989"/>
    </source>
</evidence>
<dbReference type="GO" id="GO:0007166">
    <property type="term" value="P:cell surface receptor signaling pathway"/>
    <property type="evidence" value="ECO:0007669"/>
    <property type="project" value="InterPro"/>
</dbReference>
<sequence>MPKDSVILYELLPSLLSEISVVALIMVQDQSRSCFHIASDEQLDIISQPQVSSRKFIITSWLEHSQIDIKESMLSMNDVIMNEVKIFTSPDISVSNQSLQDLAAESIHLQKDATISPELRTQEPMFSLKSSLDLTNQLDLSEVSLVSNIDSVAIFSEADGVDVITISSELTVQEPPMNFPKSSLNLADKPDLSVLEVSNIYSMTIFSEINKVEENLRLCQIDHEDLSSVTVDADARLILTEIIQLQNPTADLQSELGDIQSQSWPLLTDLSCDLDIDKRVYWSDILQMQPSSSSCIISILESSMDSAGDVCDQANNCPEYYTTLPSQQEPDCSTINPLKSPIKNSISNLSSRTLYDTTLDMTYRTPTPSSTTKYITQRKNTGHATSTFNGSQANQILASFNQNISKTTVNTAKVLGYSRTLHEIIDKIDMKSLSTAETTDLSEFVVKIVKKLVTAGINGSNQDKIASDYMQLLDHYFLRVAEKLSYGETFNFTDVETGDVTMVISVQQVEAYNSTNYEFVFNSKSALRKSDDVLINLSNIMFRKNETVKIIAGIYWFLQDTVARVNDQLTLSSDIISCKIEPYPVFQDNAIFQYHVSYPNKASKNSGNNWKCMYWDLQSRSWNNTGCTTNLNLNKVVCVCNHLTHFALLLQIKNVQAFFSLYRINSERFVIHKNLLVALMFSQICIITASQATKFEVLCKVMAIISHFFCLASFSWMLVEAAHLYFLIISVFNHRSKMILYFIFGWGIPIIVVGVTVAVQHENYGRDQICWLSTKNGFTWAFIGPVVAIIAINFVVMIAVVKIAVASSTKNIFANHGIKNKLRGIKTMVKAISILCPILGLTWLIGLIPITQETIAVAYVFVILNSSQGISIFIFHCLYNSEINSNVISSPKFSTSSNKIAKLKDDLNLSYKIIPLARAITKPINEQEEGRLNCAY</sequence>
<evidence type="ECO:0000256" key="1">
    <source>
        <dbReference type="ARBA" id="ARBA00004141"/>
    </source>
</evidence>
<feature type="transmembrane region" description="Helical" evidence="8">
    <location>
        <begin position="704"/>
        <end position="727"/>
    </location>
</feature>
<dbReference type="GO" id="GO:0004930">
    <property type="term" value="F:G protein-coupled receptor activity"/>
    <property type="evidence" value="ECO:0007669"/>
    <property type="project" value="InterPro"/>
</dbReference>
<proteinExistence type="inferred from homology"/>
<feature type="domain" description="G-protein coupled receptors family 2 profile 2" evidence="10">
    <location>
        <begin position="633"/>
        <end position="880"/>
    </location>
</feature>
<dbReference type="PANTHER" id="PTHR12011:SF347">
    <property type="entry name" value="FI21270P1-RELATED"/>
    <property type="match status" value="1"/>
</dbReference>
<dbReference type="KEGG" id="tad:TRIADDRAFT_61848"/>
<dbReference type="PANTHER" id="PTHR12011">
    <property type="entry name" value="ADHESION G-PROTEIN COUPLED RECEPTOR"/>
    <property type="match status" value="1"/>
</dbReference>
<dbReference type="OrthoDB" id="347083at2759"/>
<evidence type="ECO:0000256" key="7">
    <source>
        <dbReference type="ARBA" id="ARBA00023180"/>
    </source>
</evidence>
<dbReference type="GeneID" id="6759031"/>
<dbReference type="Proteomes" id="UP000009022">
    <property type="component" value="Unassembled WGS sequence"/>
</dbReference>
<feature type="transmembrane region" description="Helical" evidence="8">
    <location>
        <begin position="739"/>
        <end position="759"/>
    </location>
</feature>
<evidence type="ECO:0000259" key="9">
    <source>
        <dbReference type="PROSITE" id="PS50221"/>
    </source>
</evidence>
<dbReference type="PhylomeDB" id="B3SC58"/>
<evidence type="ECO:0000313" key="11">
    <source>
        <dbReference type="EMBL" id="EDV19661.1"/>
    </source>
</evidence>
<feature type="transmembrane region" description="Helical" evidence="8">
    <location>
        <begin position="779"/>
        <end position="806"/>
    </location>
</feature>
<dbReference type="eggNOG" id="KOG4193">
    <property type="taxonomic scope" value="Eukaryota"/>
</dbReference>
<feature type="domain" description="GAIN-B" evidence="9">
    <location>
        <begin position="491"/>
        <end position="656"/>
    </location>
</feature>
<feature type="transmembrane region" description="Helical" evidence="8">
    <location>
        <begin position="827"/>
        <end position="850"/>
    </location>
</feature>
<comment type="similarity">
    <text evidence="2">Belongs to the G-protein coupled receptor 2 family. Adhesion G-protein coupled receptor (ADGR) subfamily.</text>
</comment>
<evidence type="ECO:0000259" key="10">
    <source>
        <dbReference type="PROSITE" id="PS50261"/>
    </source>
</evidence>
<evidence type="ECO:0000256" key="3">
    <source>
        <dbReference type="ARBA" id="ARBA00022692"/>
    </source>
</evidence>
<dbReference type="AlphaFoldDB" id="B3SC58"/>
<comment type="subcellular location">
    <subcellularLocation>
        <location evidence="1">Membrane</location>
        <topology evidence="1">Multi-pass membrane protein</topology>
    </subcellularLocation>
</comment>
<organism evidence="11 12">
    <name type="scientific">Trichoplax adhaerens</name>
    <name type="common">Trichoplax reptans</name>
    <dbReference type="NCBI Taxonomy" id="10228"/>
    <lineage>
        <taxon>Eukaryota</taxon>
        <taxon>Metazoa</taxon>
        <taxon>Placozoa</taxon>
        <taxon>Uniplacotomia</taxon>
        <taxon>Trichoplacea</taxon>
        <taxon>Trichoplacidae</taxon>
        <taxon>Trichoplax</taxon>
    </lineage>
</organism>
<dbReference type="STRING" id="10228.B3SC58"/>
<keyword evidence="6" id="KW-1015">Disulfide bond</keyword>
<evidence type="ECO:0000256" key="5">
    <source>
        <dbReference type="ARBA" id="ARBA00023136"/>
    </source>
</evidence>
<dbReference type="PROSITE" id="PS50261">
    <property type="entry name" value="G_PROTEIN_RECEP_F2_4"/>
    <property type="match status" value="1"/>
</dbReference>
<keyword evidence="7" id="KW-0325">Glycoprotein</keyword>
<dbReference type="SMART" id="SM00303">
    <property type="entry name" value="GPS"/>
    <property type="match status" value="1"/>
</dbReference>
<evidence type="ECO:0008006" key="13">
    <source>
        <dbReference type="Google" id="ProtNLM"/>
    </source>
</evidence>
<evidence type="ECO:0000256" key="2">
    <source>
        <dbReference type="ARBA" id="ARBA00007343"/>
    </source>
</evidence>
<dbReference type="Pfam" id="PF00002">
    <property type="entry name" value="7tm_2"/>
    <property type="match status" value="1"/>
</dbReference>
<dbReference type="CTD" id="6759031"/>
<dbReference type="InterPro" id="IPR000203">
    <property type="entry name" value="GPS"/>
</dbReference>
<dbReference type="PRINTS" id="PR00249">
    <property type="entry name" value="GPCRSECRETIN"/>
</dbReference>
<dbReference type="InterPro" id="IPR057244">
    <property type="entry name" value="GAIN_B"/>
</dbReference>
<keyword evidence="3 8" id="KW-0812">Transmembrane</keyword>
<evidence type="ECO:0000313" key="12">
    <source>
        <dbReference type="Proteomes" id="UP000009022"/>
    </source>
</evidence>
<feature type="transmembrane region" description="Helical" evidence="8">
    <location>
        <begin position="856"/>
        <end position="879"/>
    </location>
</feature>
<accession>B3SC58</accession>
<dbReference type="FunFam" id="1.20.1070.10:FF:000058">
    <property type="entry name" value="Adhesion G protein-coupled receptor F5"/>
    <property type="match status" value="1"/>
</dbReference>